<proteinExistence type="predicted"/>
<keyword evidence="2" id="KW-1185">Reference proteome</keyword>
<sequence>MCLSTIFCKSSHILEPPERGLKQKSITGIFHSQEWERTVGCIGTVFGHRVLHAQLSMDAMQFTTRASFNRVDSSPNGSSSVQSALFSKIRSPAVGSRARASRVLNTDTFSLDVESTIPVYDCRNMPLDLSQDLGRLETFTRWTEEIPYGSFVVVAYTVAVFRAEKNKAWTVSFNLHWAMLLGTPA</sequence>
<dbReference type="AlphaFoldDB" id="A0A8H6IFS3"/>
<reference evidence="1 2" key="1">
    <citation type="submission" date="2020-07" db="EMBL/GenBank/DDBJ databases">
        <title>Comparative genomics of pyrophilous fungi reveals a link between fire events and developmental genes.</title>
        <authorList>
            <consortium name="DOE Joint Genome Institute"/>
            <person name="Steindorff A.S."/>
            <person name="Carver A."/>
            <person name="Calhoun S."/>
            <person name="Stillman K."/>
            <person name="Liu H."/>
            <person name="Lipzen A."/>
            <person name="Pangilinan J."/>
            <person name="Labutti K."/>
            <person name="Bruns T.D."/>
            <person name="Grigoriev I.V."/>
        </authorList>
    </citation>
    <scope>NUCLEOTIDE SEQUENCE [LARGE SCALE GENOMIC DNA]</scope>
    <source>
        <strain evidence="1 2">CBS 144469</strain>
    </source>
</reference>
<name>A0A8H6IFS3_9AGAR</name>
<dbReference type="Proteomes" id="UP000521943">
    <property type="component" value="Unassembled WGS sequence"/>
</dbReference>
<accession>A0A8H6IFS3</accession>
<comment type="caution">
    <text evidence="1">The sequence shown here is derived from an EMBL/GenBank/DDBJ whole genome shotgun (WGS) entry which is preliminary data.</text>
</comment>
<protein>
    <submittedName>
        <fullName evidence="1">Uncharacterized protein</fullName>
    </submittedName>
</protein>
<dbReference type="OrthoDB" id="3067694at2759"/>
<evidence type="ECO:0000313" key="2">
    <source>
        <dbReference type="Proteomes" id="UP000521943"/>
    </source>
</evidence>
<dbReference type="EMBL" id="JACGCI010000006">
    <property type="protein sequence ID" value="KAF6763377.1"/>
    <property type="molecule type" value="Genomic_DNA"/>
</dbReference>
<evidence type="ECO:0000313" key="1">
    <source>
        <dbReference type="EMBL" id="KAF6763377.1"/>
    </source>
</evidence>
<organism evidence="1 2">
    <name type="scientific">Ephemerocybe angulata</name>
    <dbReference type="NCBI Taxonomy" id="980116"/>
    <lineage>
        <taxon>Eukaryota</taxon>
        <taxon>Fungi</taxon>
        <taxon>Dikarya</taxon>
        <taxon>Basidiomycota</taxon>
        <taxon>Agaricomycotina</taxon>
        <taxon>Agaricomycetes</taxon>
        <taxon>Agaricomycetidae</taxon>
        <taxon>Agaricales</taxon>
        <taxon>Agaricineae</taxon>
        <taxon>Psathyrellaceae</taxon>
        <taxon>Ephemerocybe</taxon>
    </lineage>
</organism>
<gene>
    <name evidence="1" type="ORF">DFP72DRAFT_801285</name>
</gene>